<gene>
    <name evidence="2" type="ORF">DSOL_1357</name>
</gene>
<keyword evidence="1" id="KW-1133">Transmembrane helix</keyword>
<comment type="caution">
    <text evidence="2">The sequence shown here is derived from an EMBL/GenBank/DDBJ whole genome shotgun (WGS) entry which is preliminary data.</text>
</comment>
<reference evidence="2 3" key="1">
    <citation type="submission" date="2016-09" db="EMBL/GenBank/DDBJ databases">
        <title>Complete genome of Desulfosporosinus sp. OL.</title>
        <authorList>
            <person name="Mardanov A."/>
            <person name="Beletsky A."/>
            <person name="Panova A."/>
            <person name="Karnachuk O."/>
            <person name="Ravin N."/>
        </authorList>
    </citation>
    <scope>NUCLEOTIDE SEQUENCE [LARGE SCALE GENOMIC DNA]</scope>
    <source>
        <strain evidence="2 3">OL</strain>
    </source>
</reference>
<keyword evidence="3" id="KW-1185">Reference proteome</keyword>
<accession>A0A1Q8QZ59</accession>
<name>A0A1Q8QZ59_9FIRM</name>
<protein>
    <submittedName>
        <fullName evidence="2">Uncharacterized protein</fullName>
    </submittedName>
</protein>
<dbReference type="EMBL" id="MLBF01000007">
    <property type="protein sequence ID" value="OLN32606.1"/>
    <property type="molecule type" value="Genomic_DNA"/>
</dbReference>
<dbReference type="Proteomes" id="UP000186102">
    <property type="component" value="Unassembled WGS sequence"/>
</dbReference>
<feature type="transmembrane region" description="Helical" evidence="1">
    <location>
        <begin position="6"/>
        <end position="23"/>
    </location>
</feature>
<proteinExistence type="predicted"/>
<sequence>MINKNLWSIVLVAFSAFFVYQFGRRSKGSDSFLESLNNSYENLYYPMYMMLKNIKEKPISEREQLVSDYFKIYSSSDSNLKLIASTFILEKYFDLEKKYKSSFGNQDELIRSEFWKCFDSF</sequence>
<evidence type="ECO:0000313" key="2">
    <source>
        <dbReference type="EMBL" id="OLN32606.1"/>
    </source>
</evidence>
<evidence type="ECO:0000256" key="1">
    <source>
        <dbReference type="SAM" id="Phobius"/>
    </source>
</evidence>
<dbReference type="OrthoDB" id="2591864at2"/>
<keyword evidence="1" id="KW-0812">Transmembrane</keyword>
<evidence type="ECO:0000313" key="3">
    <source>
        <dbReference type="Proteomes" id="UP000186102"/>
    </source>
</evidence>
<organism evidence="2 3">
    <name type="scientific">Desulfosporosinus metallidurans</name>
    <dbReference type="NCBI Taxonomy" id="1888891"/>
    <lineage>
        <taxon>Bacteria</taxon>
        <taxon>Bacillati</taxon>
        <taxon>Bacillota</taxon>
        <taxon>Clostridia</taxon>
        <taxon>Eubacteriales</taxon>
        <taxon>Desulfitobacteriaceae</taxon>
        <taxon>Desulfosporosinus</taxon>
    </lineage>
</organism>
<dbReference type="STRING" id="1888891.DSOL_1357"/>
<dbReference type="AlphaFoldDB" id="A0A1Q8QZ59"/>
<keyword evidence="1" id="KW-0472">Membrane</keyword>
<dbReference type="RefSeq" id="WP_075364091.1">
    <property type="nucleotide sequence ID" value="NZ_MLBF01000007.1"/>
</dbReference>